<feature type="transmembrane region" description="Helical" evidence="1">
    <location>
        <begin position="220"/>
        <end position="238"/>
    </location>
</feature>
<keyword evidence="1" id="KW-0472">Membrane</keyword>
<gene>
    <name evidence="2" type="ORF">LCGC14_1078000</name>
</gene>
<protein>
    <recommendedName>
        <fullName evidence="3">Glycosyltransferase RgtA/B/C/D-like domain-containing protein</fullName>
    </recommendedName>
</protein>
<name>A0A0F9QLY0_9ZZZZ</name>
<accession>A0A0F9QLY0</accession>
<organism evidence="2">
    <name type="scientific">marine sediment metagenome</name>
    <dbReference type="NCBI Taxonomy" id="412755"/>
    <lineage>
        <taxon>unclassified sequences</taxon>
        <taxon>metagenomes</taxon>
        <taxon>ecological metagenomes</taxon>
    </lineage>
</organism>
<evidence type="ECO:0000313" key="2">
    <source>
        <dbReference type="EMBL" id="KKN06358.1"/>
    </source>
</evidence>
<keyword evidence="1" id="KW-0812">Transmembrane</keyword>
<feature type="transmembrane region" description="Helical" evidence="1">
    <location>
        <begin position="347"/>
        <end position="368"/>
    </location>
</feature>
<keyword evidence="1" id="KW-1133">Transmembrane helix</keyword>
<feature type="transmembrane region" description="Helical" evidence="1">
    <location>
        <begin position="6"/>
        <end position="25"/>
    </location>
</feature>
<feature type="transmembrane region" description="Helical" evidence="1">
    <location>
        <begin position="380"/>
        <end position="398"/>
    </location>
</feature>
<reference evidence="2" key="1">
    <citation type="journal article" date="2015" name="Nature">
        <title>Complex archaea that bridge the gap between prokaryotes and eukaryotes.</title>
        <authorList>
            <person name="Spang A."/>
            <person name="Saw J.H."/>
            <person name="Jorgensen S.L."/>
            <person name="Zaremba-Niedzwiedzka K."/>
            <person name="Martijn J."/>
            <person name="Lind A.E."/>
            <person name="van Eijk R."/>
            <person name="Schleper C."/>
            <person name="Guy L."/>
            <person name="Ettema T.J."/>
        </authorList>
    </citation>
    <scope>NUCLEOTIDE SEQUENCE</scope>
</reference>
<dbReference type="EMBL" id="LAZR01004700">
    <property type="protein sequence ID" value="KKN06358.1"/>
    <property type="molecule type" value="Genomic_DNA"/>
</dbReference>
<feature type="transmembrane region" description="Helical" evidence="1">
    <location>
        <begin position="184"/>
        <end position="213"/>
    </location>
</feature>
<comment type="caution">
    <text evidence="2">The sequence shown here is derived from an EMBL/GenBank/DDBJ whole genome shotgun (WGS) entry which is preliminary data.</text>
</comment>
<feature type="transmembrane region" description="Helical" evidence="1">
    <location>
        <begin position="405"/>
        <end position="423"/>
    </location>
</feature>
<feature type="transmembrane region" description="Helical" evidence="1">
    <location>
        <begin position="142"/>
        <end position="164"/>
    </location>
</feature>
<feature type="transmembrane region" description="Helical" evidence="1">
    <location>
        <begin position="317"/>
        <end position="335"/>
    </location>
</feature>
<dbReference type="AlphaFoldDB" id="A0A0F9QLY0"/>
<evidence type="ECO:0008006" key="3">
    <source>
        <dbReference type="Google" id="ProtNLM"/>
    </source>
</evidence>
<sequence>IYSATPLVFWVAISVSVVVCVLLLFNESKNQGKRWLFALGILMVNGILVLQLSMLRGYYAAGTDTLVHIGYVKDLVNGIISAQNAYPAVHGIPTLLVLIGLSAETAVNISPSISYVIYVASIYGLARIIWSEKRYVVIATTLSAFLLLPQGVGFAATLVAAVLFPATLMVMLKLRKDFKVWQLAVFLLILAVLSLLHPIALEVTIIAMVVACFMPLQKRWRFVAMTVLLIPLAFWWYAFWYDMNVVSVVAEDIMGGMNPLAVAPPAEVFPNPVAIPSDGTIPQIVNGELGLLPSTEGIRATQVMGNANMPMLLLSRYGAEILLGILAIVALFGMAKAYAKKSELKAYQVYFGILFIVFNLMWVGGWYLGLPVYNAMLSRILNWVPVVSIILVTPMVVASKKFKRALLVILLLAISVGSFANLYPSPITGVVNSQITYQHYNGIEWLVENGDPDIPIVHLGNHRVSRFVQAMYGMEWARNNQKQYWLHDRTYLKGFSYNDKESIGMDIPKDVYLVVLKSDRTMTRWENDQLYLLESDPATTLIYQDGDEFEVWFVESYELDSSS</sequence>
<feature type="non-terminal residue" evidence="2">
    <location>
        <position position="1"/>
    </location>
</feature>
<feature type="transmembrane region" description="Helical" evidence="1">
    <location>
        <begin position="112"/>
        <end position="130"/>
    </location>
</feature>
<proteinExistence type="predicted"/>
<feature type="transmembrane region" description="Helical" evidence="1">
    <location>
        <begin position="37"/>
        <end position="59"/>
    </location>
</feature>
<evidence type="ECO:0000256" key="1">
    <source>
        <dbReference type="SAM" id="Phobius"/>
    </source>
</evidence>